<evidence type="ECO:0000313" key="7">
    <source>
        <dbReference type="EMBL" id="XCD06945.1"/>
    </source>
</evidence>
<evidence type="ECO:0008006" key="10">
    <source>
        <dbReference type="Google" id="ProtNLM"/>
    </source>
</evidence>
<keyword evidence="1" id="KW-0812">Transmembrane</keyword>
<evidence type="ECO:0000313" key="6">
    <source>
        <dbReference type="EMBL" id="XCD06402.1"/>
    </source>
</evidence>
<keyword evidence="1" id="KW-1133">Transmembrane helix</keyword>
<dbReference type="EMBL" id="PP511410">
    <property type="protein sequence ID" value="XCD03994.1"/>
    <property type="molecule type" value="Genomic_DNA"/>
</dbReference>
<evidence type="ECO:0000256" key="1">
    <source>
        <dbReference type="SAM" id="Phobius"/>
    </source>
</evidence>
<proteinExistence type="predicted"/>
<dbReference type="PROSITE" id="PS51257">
    <property type="entry name" value="PROKAR_LIPOPROTEIN"/>
    <property type="match status" value="1"/>
</dbReference>
<feature type="transmembrane region" description="Helical" evidence="1">
    <location>
        <begin position="80"/>
        <end position="97"/>
    </location>
</feature>
<evidence type="ECO:0000313" key="9">
    <source>
        <dbReference type="EMBL" id="XCD08554.1"/>
    </source>
</evidence>
<dbReference type="EMBL" id="PP511606">
    <property type="protein sequence ID" value="XCD05886.1"/>
    <property type="molecule type" value="Genomic_DNA"/>
</dbReference>
<dbReference type="EMBL" id="PP511447">
    <property type="protein sequence ID" value="XCD04344.1"/>
    <property type="molecule type" value="Genomic_DNA"/>
</dbReference>
<dbReference type="EMBL" id="PP511549">
    <property type="protein sequence ID" value="XCD05352.1"/>
    <property type="molecule type" value="Genomic_DNA"/>
</dbReference>
<reference evidence="2" key="1">
    <citation type="submission" date="2024-03" db="EMBL/GenBank/DDBJ databases">
        <title>Diverse circular DNA viruses in blood, oral, and fecal samples of captive lemurs.</title>
        <authorList>
            <person name="Paietta E.N."/>
            <person name="Kraberger S."/>
            <person name="Lund M.C."/>
            <person name="Custer J.M."/>
            <person name="Vargas K.M."/>
            <person name="Ehmke E.E."/>
            <person name="Yoder A.D."/>
            <person name="Varsani A."/>
        </authorList>
    </citation>
    <scope>NUCLEOTIDE SEQUENCE</scope>
    <source>
        <strain evidence="2">Duke_21_68</strain>
        <strain evidence="3">Duke_23FF_4224</strain>
        <strain evidence="4">Duke_24FS_72</strain>
        <strain evidence="5">Duke_24SF_814</strain>
        <strain evidence="6">Duke_25FS_95</strain>
        <strain evidence="7">Duke_26_59</strain>
        <strain evidence="8">Duke_28FS_73</strain>
        <strain evidence="9">Duke_43SS_59</strain>
    </source>
</reference>
<dbReference type="EMBL" id="PP511731">
    <property type="protein sequence ID" value="XCD06945.1"/>
    <property type="molecule type" value="Genomic_DNA"/>
</dbReference>
<name>A0AAU8AY53_9VIRU</name>
<dbReference type="EMBL" id="PP511812">
    <property type="protein sequence ID" value="XCD07794.1"/>
    <property type="molecule type" value="Genomic_DNA"/>
</dbReference>
<evidence type="ECO:0000313" key="3">
    <source>
        <dbReference type="EMBL" id="XCD04344.1"/>
    </source>
</evidence>
<feature type="transmembrane region" description="Helical" evidence="1">
    <location>
        <begin position="40"/>
        <end position="60"/>
    </location>
</feature>
<evidence type="ECO:0000313" key="8">
    <source>
        <dbReference type="EMBL" id="XCD07794.1"/>
    </source>
</evidence>
<evidence type="ECO:0000313" key="4">
    <source>
        <dbReference type="EMBL" id="XCD05352.1"/>
    </source>
</evidence>
<evidence type="ECO:0000313" key="5">
    <source>
        <dbReference type="EMBL" id="XCD05886.1"/>
    </source>
</evidence>
<keyword evidence="1" id="KW-0472">Membrane</keyword>
<protein>
    <recommendedName>
        <fullName evidence="10">Transmembrane protein</fullName>
    </recommendedName>
</protein>
<sequence length="119" mass="13535">MRGIGLVRGIVFPARSFLFPCVVSAWISSCLPWPPAQLDLLLCCPHYVTVSFVFLALAGYSFAVTESEPLDRGEAIRGRQFTVLYFILLLICLPYFAKPRYFRVPGFVSSIWSYRLFKS</sequence>
<dbReference type="EMBL" id="PP511667">
    <property type="protein sequence ID" value="XCD06402.1"/>
    <property type="molecule type" value="Genomic_DNA"/>
</dbReference>
<evidence type="ECO:0000313" key="2">
    <source>
        <dbReference type="EMBL" id="XCD03994.1"/>
    </source>
</evidence>
<feature type="transmembrane region" description="Helical" evidence="1">
    <location>
        <begin position="6"/>
        <end position="28"/>
    </location>
</feature>
<accession>A0AAU8AY53</accession>
<dbReference type="EMBL" id="PP511890">
    <property type="protein sequence ID" value="XCD08554.1"/>
    <property type="molecule type" value="Genomic_DNA"/>
</dbReference>
<organism evidence="2">
    <name type="scientific">Dulem virus 194</name>
    <dbReference type="NCBI Taxonomy" id="3145671"/>
    <lineage>
        <taxon>Viruses</taxon>
        <taxon>Monodnaviria</taxon>
        <taxon>Sangervirae</taxon>
        <taxon>Phixviricota</taxon>
        <taxon>Malgrandaviricetes</taxon>
        <taxon>Petitvirales</taxon>
        <taxon>Microviridae</taxon>
        <taxon>Microvirus</taxon>
    </lineage>
</organism>